<gene>
    <name evidence="1" type="ORF">E2562_018186</name>
</gene>
<dbReference type="AlphaFoldDB" id="A0A6G1C7Q6"/>
<dbReference type="Proteomes" id="UP000479710">
    <property type="component" value="Unassembled WGS sequence"/>
</dbReference>
<organism evidence="1 2">
    <name type="scientific">Oryza meyeriana var. granulata</name>
    <dbReference type="NCBI Taxonomy" id="110450"/>
    <lineage>
        <taxon>Eukaryota</taxon>
        <taxon>Viridiplantae</taxon>
        <taxon>Streptophyta</taxon>
        <taxon>Embryophyta</taxon>
        <taxon>Tracheophyta</taxon>
        <taxon>Spermatophyta</taxon>
        <taxon>Magnoliopsida</taxon>
        <taxon>Liliopsida</taxon>
        <taxon>Poales</taxon>
        <taxon>Poaceae</taxon>
        <taxon>BOP clade</taxon>
        <taxon>Oryzoideae</taxon>
        <taxon>Oryzeae</taxon>
        <taxon>Oryzinae</taxon>
        <taxon>Oryza</taxon>
        <taxon>Oryza meyeriana</taxon>
    </lineage>
</organism>
<comment type="caution">
    <text evidence="1">The sequence shown here is derived from an EMBL/GenBank/DDBJ whole genome shotgun (WGS) entry which is preliminary data.</text>
</comment>
<evidence type="ECO:0000313" key="2">
    <source>
        <dbReference type="Proteomes" id="UP000479710"/>
    </source>
</evidence>
<protein>
    <submittedName>
        <fullName evidence="1">Uncharacterized protein</fullName>
    </submittedName>
</protein>
<dbReference type="EMBL" id="SPHZ02000010">
    <property type="protein sequence ID" value="KAF0896071.1"/>
    <property type="molecule type" value="Genomic_DNA"/>
</dbReference>
<evidence type="ECO:0000313" key="1">
    <source>
        <dbReference type="EMBL" id="KAF0896071.1"/>
    </source>
</evidence>
<accession>A0A6G1C7Q6</accession>
<sequence>MTSWAYGAGVASPRQLVKTFGKDKEPIASKFFKQVPSMIKAGRVTMIGKDAELAGKRKMKEMKRHEGSKECERQN</sequence>
<name>A0A6G1C7Q6_9ORYZ</name>
<keyword evidence="2" id="KW-1185">Reference proteome</keyword>
<reference evidence="1 2" key="1">
    <citation type="submission" date="2019-11" db="EMBL/GenBank/DDBJ databases">
        <title>Whole genome sequence of Oryza granulata.</title>
        <authorList>
            <person name="Li W."/>
        </authorList>
    </citation>
    <scope>NUCLEOTIDE SEQUENCE [LARGE SCALE GENOMIC DNA]</scope>
    <source>
        <strain evidence="2">cv. Menghai</strain>
        <tissue evidence="1">Leaf</tissue>
    </source>
</reference>
<proteinExistence type="predicted"/>